<accession>A0A5B2WSG0</accession>
<reference evidence="3 4" key="2">
    <citation type="submission" date="2019-09" db="EMBL/GenBank/DDBJ databases">
        <authorList>
            <person name="Jin C."/>
        </authorList>
    </citation>
    <scope>NUCLEOTIDE SEQUENCE [LARGE SCALE GENOMIC DNA]</scope>
    <source>
        <strain evidence="3 4">AN110305</strain>
    </source>
</reference>
<feature type="domain" description="Thioesterase" evidence="2">
    <location>
        <begin position="20"/>
        <end position="237"/>
    </location>
</feature>
<evidence type="ECO:0000256" key="1">
    <source>
        <dbReference type="ARBA" id="ARBA00007169"/>
    </source>
</evidence>
<dbReference type="AlphaFoldDB" id="A0A5B2WSG0"/>
<sequence length="256" mass="28048">MAGESRKWLLRKPSSDAPARLFCFPYSGVGASMYNRWPSRTGSVEICSVQLPGRENRIREPHYGTYDVLAEQAAEALEPYLDRPFGFFGHCGGALAAFATALRLQRLGGHLPACLFVSSQVAPHQPPYGRFLTMTGDELREELALLTIAMGGRPHPDALDFGLDILRADISANQKYQLAAPVMISTDLHAIGWSGDVEIRPDQMGGWQEYAAEDRLFRTVLAGEHHTFLSAPESLLDVFDRGLTRAAVTSGQAVSD</sequence>
<dbReference type="PANTHER" id="PTHR11487:SF0">
    <property type="entry name" value="S-ACYL FATTY ACID SYNTHASE THIOESTERASE, MEDIUM CHAIN"/>
    <property type="match status" value="1"/>
</dbReference>
<protein>
    <submittedName>
        <fullName evidence="3">Thioesterase</fullName>
    </submittedName>
</protein>
<name>A0A5B2WSG0_9PSEU</name>
<evidence type="ECO:0000313" key="4">
    <source>
        <dbReference type="Proteomes" id="UP000323454"/>
    </source>
</evidence>
<keyword evidence="4" id="KW-1185">Reference proteome</keyword>
<comment type="caution">
    <text evidence="3">The sequence shown here is derived from an EMBL/GenBank/DDBJ whole genome shotgun (WGS) entry which is preliminary data.</text>
</comment>
<evidence type="ECO:0000313" key="3">
    <source>
        <dbReference type="EMBL" id="KAA2254641.1"/>
    </source>
</evidence>
<proteinExistence type="inferred from homology"/>
<dbReference type="OrthoDB" id="4169718at2"/>
<comment type="similarity">
    <text evidence="1">Belongs to the thioesterase family.</text>
</comment>
<dbReference type="RefSeq" id="WP_149853190.1">
    <property type="nucleotide sequence ID" value="NZ_VUOB01000060.1"/>
</dbReference>
<gene>
    <name evidence="3" type="ORF">F0L68_29870</name>
</gene>
<dbReference type="InterPro" id="IPR029058">
    <property type="entry name" value="AB_hydrolase_fold"/>
</dbReference>
<organism evidence="3 4">
    <name type="scientific">Solihabitans fulvus</name>
    <dbReference type="NCBI Taxonomy" id="1892852"/>
    <lineage>
        <taxon>Bacteria</taxon>
        <taxon>Bacillati</taxon>
        <taxon>Actinomycetota</taxon>
        <taxon>Actinomycetes</taxon>
        <taxon>Pseudonocardiales</taxon>
        <taxon>Pseudonocardiaceae</taxon>
        <taxon>Solihabitans</taxon>
    </lineage>
</organism>
<reference evidence="3 4" key="1">
    <citation type="submission" date="2019-09" db="EMBL/GenBank/DDBJ databases">
        <title>Goodfellowia gen. nov., a new genus of the Pseudonocardineae related to Actinoalloteichus, containing Goodfellowia coeruleoviolacea gen. nov., comb. nov. gen. nov., comb. nov.</title>
        <authorList>
            <person name="Labeda D."/>
        </authorList>
    </citation>
    <scope>NUCLEOTIDE SEQUENCE [LARGE SCALE GENOMIC DNA]</scope>
    <source>
        <strain evidence="3 4">AN110305</strain>
    </source>
</reference>
<dbReference type="SUPFAM" id="SSF53474">
    <property type="entry name" value="alpha/beta-Hydrolases"/>
    <property type="match status" value="1"/>
</dbReference>
<evidence type="ECO:0000259" key="2">
    <source>
        <dbReference type="Pfam" id="PF00975"/>
    </source>
</evidence>
<dbReference type="Gene3D" id="3.40.50.1820">
    <property type="entry name" value="alpha/beta hydrolase"/>
    <property type="match status" value="1"/>
</dbReference>
<dbReference type="PANTHER" id="PTHR11487">
    <property type="entry name" value="THIOESTERASE"/>
    <property type="match status" value="1"/>
</dbReference>
<dbReference type="Proteomes" id="UP000323454">
    <property type="component" value="Unassembled WGS sequence"/>
</dbReference>
<dbReference type="EMBL" id="VUOB01000060">
    <property type="protein sequence ID" value="KAA2254641.1"/>
    <property type="molecule type" value="Genomic_DNA"/>
</dbReference>
<dbReference type="Pfam" id="PF00975">
    <property type="entry name" value="Thioesterase"/>
    <property type="match status" value="1"/>
</dbReference>
<dbReference type="InterPro" id="IPR012223">
    <property type="entry name" value="TEII"/>
</dbReference>
<dbReference type="InterPro" id="IPR001031">
    <property type="entry name" value="Thioesterase"/>
</dbReference>
<dbReference type="GO" id="GO:0008610">
    <property type="term" value="P:lipid biosynthetic process"/>
    <property type="evidence" value="ECO:0007669"/>
    <property type="project" value="TreeGrafter"/>
</dbReference>